<dbReference type="PROSITE" id="PS00108">
    <property type="entry name" value="PROTEIN_KINASE_ST"/>
    <property type="match status" value="1"/>
</dbReference>
<dbReference type="EMBL" id="JAOPGA020001575">
    <property type="protein sequence ID" value="KAL0489623.1"/>
    <property type="molecule type" value="Genomic_DNA"/>
</dbReference>
<dbReference type="PANTHER" id="PTHR43671:SF98">
    <property type="entry name" value="SERINE_THREONINE-PROTEIN KINASE NEK11"/>
    <property type="match status" value="1"/>
</dbReference>
<dbReference type="SUPFAM" id="SSF56112">
    <property type="entry name" value="Protein kinase-like (PK-like)"/>
    <property type="match status" value="1"/>
</dbReference>
<keyword evidence="3" id="KW-0808">Transferase</keyword>
<evidence type="ECO:0000259" key="12">
    <source>
        <dbReference type="PROSITE" id="PS50089"/>
    </source>
</evidence>
<evidence type="ECO:0000259" key="11">
    <source>
        <dbReference type="PROSITE" id="PS50011"/>
    </source>
</evidence>
<dbReference type="InterPro" id="IPR008271">
    <property type="entry name" value="Ser/Thr_kinase_AS"/>
</dbReference>
<dbReference type="GO" id="GO:0008270">
    <property type="term" value="F:zinc ion binding"/>
    <property type="evidence" value="ECO:0007669"/>
    <property type="project" value="UniProtKB-KW"/>
</dbReference>
<dbReference type="AlphaFoldDB" id="A0AAW2ZKW0"/>
<comment type="caution">
    <text evidence="13">The sequence shown here is derived from an EMBL/GenBank/DDBJ whole genome shotgun (WGS) entry which is preliminary data.</text>
</comment>
<evidence type="ECO:0000313" key="14">
    <source>
        <dbReference type="Proteomes" id="UP001431209"/>
    </source>
</evidence>
<dbReference type="Gene3D" id="3.30.40.10">
    <property type="entry name" value="Zinc/RING finger domain, C3HC4 (zinc finger)"/>
    <property type="match status" value="1"/>
</dbReference>
<dbReference type="InterPro" id="IPR000719">
    <property type="entry name" value="Prot_kinase_dom"/>
</dbReference>
<dbReference type="GO" id="GO:0004674">
    <property type="term" value="F:protein serine/threonine kinase activity"/>
    <property type="evidence" value="ECO:0007669"/>
    <property type="project" value="UniProtKB-KW"/>
</dbReference>
<feature type="domain" description="Protein kinase" evidence="11">
    <location>
        <begin position="239"/>
        <end position="501"/>
    </location>
</feature>
<name>A0AAW2ZKW0_9EUKA</name>
<keyword evidence="4" id="KW-0547">Nucleotide-binding</keyword>
<evidence type="ECO:0000256" key="2">
    <source>
        <dbReference type="ARBA" id="ARBA00022527"/>
    </source>
</evidence>
<keyword evidence="2" id="KW-0723">Serine/threonine-protein kinase</keyword>
<feature type="coiled-coil region" evidence="10">
    <location>
        <begin position="15"/>
        <end position="42"/>
    </location>
</feature>
<evidence type="ECO:0000256" key="4">
    <source>
        <dbReference type="ARBA" id="ARBA00022741"/>
    </source>
</evidence>
<keyword evidence="10" id="KW-0175">Coiled coil</keyword>
<evidence type="ECO:0000256" key="9">
    <source>
        <dbReference type="PROSITE-ProRule" id="PRU00175"/>
    </source>
</evidence>
<keyword evidence="5" id="KW-0418">Kinase</keyword>
<keyword evidence="9" id="KW-0479">Metal-binding</keyword>
<evidence type="ECO:0000256" key="8">
    <source>
        <dbReference type="ARBA" id="ARBA00048679"/>
    </source>
</evidence>
<dbReference type="SMART" id="SM00220">
    <property type="entry name" value="S_TKc"/>
    <property type="match status" value="1"/>
</dbReference>
<dbReference type="PANTHER" id="PTHR43671">
    <property type="entry name" value="SERINE/THREONINE-PROTEIN KINASE NEK"/>
    <property type="match status" value="1"/>
</dbReference>
<dbReference type="SUPFAM" id="SSF57850">
    <property type="entry name" value="RING/U-box"/>
    <property type="match status" value="1"/>
</dbReference>
<dbReference type="PROSITE" id="PS50089">
    <property type="entry name" value="ZF_RING_2"/>
    <property type="match status" value="1"/>
</dbReference>
<protein>
    <recommendedName>
        <fullName evidence="1">non-specific serine/threonine protein kinase</fullName>
        <ecNumber evidence="1">2.7.11.1</ecNumber>
    </recommendedName>
</protein>
<keyword evidence="14" id="KW-1185">Reference proteome</keyword>
<evidence type="ECO:0000313" key="13">
    <source>
        <dbReference type="EMBL" id="KAL0489623.1"/>
    </source>
</evidence>
<reference evidence="13 14" key="1">
    <citation type="submission" date="2024-03" db="EMBL/GenBank/DDBJ databases">
        <title>The Acrasis kona genome and developmental transcriptomes reveal deep origins of eukaryotic multicellular pathways.</title>
        <authorList>
            <person name="Sheikh S."/>
            <person name="Fu C.-J."/>
            <person name="Brown M.W."/>
            <person name="Baldauf S.L."/>
        </authorList>
    </citation>
    <scope>NUCLEOTIDE SEQUENCE [LARGE SCALE GENOMIC DNA]</scope>
    <source>
        <strain evidence="13 14">ATCC MYA-3509</strain>
    </source>
</reference>
<dbReference type="Proteomes" id="UP001431209">
    <property type="component" value="Unassembled WGS sequence"/>
</dbReference>
<evidence type="ECO:0000256" key="7">
    <source>
        <dbReference type="ARBA" id="ARBA00047899"/>
    </source>
</evidence>
<evidence type="ECO:0000256" key="10">
    <source>
        <dbReference type="SAM" id="Coils"/>
    </source>
</evidence>
<proteinExistence type="predicted"/>
<dbReference type="Gene3D" id="1.10.510.10">
    <property type="entry name" value="Transferase(Phosphotransferase) domain 1"/>
    <property type="match status" value="1"/>
</dbReference>
<evidence type="ECO:0000256" key="1">
    <source>
        <dbReference type="ARBA" id="ARBA00012513"/>
    </source>
</evidence>
<dbReference type="EC" id="2.7.11.1" evidence="1"/>
<organism evidence="13 14">
    <name type="scientific">Acrasis kona</name>
    <dbReference type="NCBI Taxonomy" id="1008807"/>
    <lineage>
        <taxon>Eukaryota</taxon>
        <taxon>Discoba</taxon>
        <taxon>Heterolobosea</taxon>
        <taxon>Tetramitia</taxon>
        <taxon>Eutetramitia</taxon>
        <taxon>Acrasidae</taxon>
        <taxon>Acrasis</taxon>
    </lineage>
</organism>
<gene>
    <name evidence="13" type="ORF">AKO1_015032</name>
</gene>
<accession>A0AAW2ZKW0</accession>
<dbReference type="InterPro" id="IPR001841">
    <property type="entry name" value="Znf_RING"/>
</dbReference>
<dbReference type="GO" id="GO:0005524">
    <property type="term" value="F:ATP binding"/>
    <property type="evidence" value="ECO:0007669"/>
    <property type="project" value="UniProtKB-KW"/>
</dbReference>
<dbReference type="PROSITE" id="PS50011">
    <property type="entry name" value="PROTEIN_KINASE_DOM"/>
    <property type="match status" value="1"/>
</dbReference>
<keyword evidence="9" id="KW-0862">Zinc</keyword>
<keyword evidence="9" id="KW-0863">Zinc-finger</keyword>
<evidence type="ECO:0000256" key="3">
    <source>
        <dbReference type="ARBA" id="ARBA00022679"/>
    </source>
</evidence>
<evidence type="ECO:0000256" key="5">
    <source>
        <dbReference type="ARBA" id="ARBA00022777"/>
    </source>
</evidence>
<comment type="catalytic activity">
    <reaction evidence="8">
        <text>L-seryl-[protein] + ATP = O-phospho-L-seryl-[protein] + ADP + H(+)</text>
        <dbReference type="Rhea" id="RHEA:17989"/>
        <dbReference type="Rhea" id="RHEA-COMP:9863"/>
        <dbReference type="Rhea" id="RHEA-COMP:11604"/>
        <dbReference type="ChEBI" id="CHEBI:15378"/>
        <dbReference type="ChEBI" id="CHEBI:29999"/>
        <dbReference type="ChEBI" id="CHEBI:30616"/>
        <dbReference type="ChEBI" id="CHEBI:83421"/>
        <dbReference type="ChEBI" id="CHEBI:456216"/>
        <dbReference type="EC" id="2.7.11.1"/>
    </reaction>
</comment>
<evidence type="ECO:0000256" key="6">
    <source>
        <dbReference type="ARBA" id="ARBA00022840"/>
    </source>
</evidence>
<dbReference type="Pfam" id="PF00069">
    <property type="entry name" value="Pkinase"/>
    <property type="match status" value="1"/>
</dbReference>
<comment type="catalytic activity">
    <reaction evidence="7">
        <text>L-threonyl-[protein] + ATP = O-phospho-L-threonyl-[protein] + ADP + H(+)</text>
        <dbReference type="Rhea" id="RHEA:46608"/>
        <dbReference type="Rhea" id="RHEA-COMP:11060"/>
        <dbReference type="Rhea" id="RHEA-COMP:11605"/>
        <dbReference type="ChEBI" id="CHEBI:15378"/>
        <dbReference type="ChEBI" id="CHEBI:30013"/>
        <dbReference type="ChEBI" id="CHEBI:30616"/>
        <dbReference type="ChEBI" id="CHEBI:61977"/>
        <dbReference type="ChEBI" id="CHEBI:456216"/>
        <dbReference type="EC" id="2.7.11.1"/>
    </reaction>
</comment>
<dbReference type="Pfam" id="PF13920">
    <property type="entry name" value="zf-C3HC4_3"/>
    <property type="match status" value="1"/>
</dbReference>
<keyword evidence="6" id="KW-0067">ATP-binding</keyword>
<sequence length="564" mass="64231">MRLTLVRLNDDRTKAEANQTNIAKVEKSLEDLQKAKSQLKEHIQGCNVGQQPDQQIIDQKNVAENNHQVVVNELSNALDSRPIIDYQQLEQITASLFELERDFPESRLAQARQHLVDEYQEQLKREKESTELYERVNQKVTSLRRELKAAEIALSSINLEIEKHEFDGSSPSELIKQRAIKKNEINKITLLVQAEEEELIAAGQQEHLPDELKHNARSVANVRNQPRIRRQESNKIGDYKIIEELQHGAQAKVYLCENANQDRVVVKAYTVVVASDIEVGMKECITVQSIQHQNVITILDYFTKHTSTFQRFCLVTPHYQGGDMDALLSKARLQNQNIPAPVVLRIAYQLASGLEVIHAKGIIHRDIKPKNIYLTPEGESLVIGDFGLAKSSNNKMSIAGEEDYMSFEMKSQKPYSSKTDMWSFGCVLYELMSLKHKNMSNDYLEAIADERLSEFRSELKQDMNISGMYPQSLIELVIKLLQRRDEDRPTASQIVQMRDLFGDIEVVRADEQQECVICMDAAKSHACSPCGHKVVCEECAEIVIEGGVCPICRANVIHCIRIYE</sequence>
<feature type="coiled-coil region" evidence="10">
    <location>
        <begin position="116"/>
        <end position="160"/>
    </location>
</feature>
<dbReference type="InterPro" id="IPR011009">
    <property type="entry name" value="Kinase-like_dom_sf"/>
</dbReference>
<feature type="domain" description="RING-type" evidence="12">
    <location>
        <begin position="515"/>
        <end position="553"/>
    </location>
</feature>
<dbReference type="InterPro" id="IPR050660">
    <property type="entry name" value="NEK_Ser/Thr_kinase"/>
</dbReference>
<dbReference type="InterPro" id="IPR013083">
    <property type="entry name" value="Znf_RING/FYVE/PHD"/>
</dbReference>